<proteinExistence type="predicted"/>
<dbReference type="Proteomes" id="UP000095286">
    <property type="component" value="Unplaced"/>
</dbReference>
<organism evidence="1 2">
    <name type="scientific">Rhabditophanes sp. KR3021</name>
    <dbReference type="NCBI Taxonomy" id="114890"/>
    <lineage>
        <taxon>Eukaryota</taxon>
        <taxon>Metazoa</taxon>
        <taxon>Ecdysozoa</taxon>
        <taxon>Nematoda</taxon>
        <taxon>Chromadorea</taxon>
        <taxon>Rhabditida</taxon>
        <taxon>Tylenchina</taxon>
        <taxon>Panagrolaimomorpha</taxon>
        <taxon>Strongyloidoidea</taxon>
        <taxon>Alloionematidae</taxon>
        <taxon>Rhabditophanes</taxon>
    </lineage>
</organism>
<name>A0AC35TX87_9BILA</name>
<evidence type="ECO:0000313" key="1">
    <source>
        <dbReference type="Proteomes" id="UP000095286"/>
    </source>
</evidence>
<protein>
    <submittedName>
        <fullName evidence="2">Uncharacterized protein</fullName>
    </submittedName>
</protein>
<accession>A0AC35TX87</accession>
<dbReference type="WBParaSite" id="RSKR_0000529000.1">
    <property type="protein sequence ID" value="RSKR_0000529000.1"/>
    <property type="gene ID" value="RSKR_0000529000"/>
</dbReference>
<evidence type="ECO:0000313" key="2">
    <source>
        <dbReference type="WBParaSite" id="RSKR_0000529000.1"/>
    </source>
</evidence>
<sequence length="124" mass="13948">MLESAKCFSCMSRYYGATWIFAGYARLYQEPRAFTDNCQDPQKRGSEVPFISCEPNENCLTIVENLRIGIGARGYIRGCYSSIFLYGFNRTGPASALKTHSFCRNFNTTQLISGGSSTFDSQMR</sequence>
<reference evidence="2" key="1">
    <citation type="submission" date="2016-11" db="UniProtKB">
        <authorList>
            <consortium name="WormBaseParasite"/>
        </authorList>
    </citation>
    <scope>IDENTIFICATION</scope>
    <source>
        <strain evidence="2">KR3021</strain>
    </source>
</reference>